<evidence type="ECO:0000256" key="2">
    <source>
        <dbReference type="SAM" id="MobiDB-lite"/>
    </source>
</evidence>
<dbReference type="GO" id="GO:0006208">
    <property type="term" value="P:pyrimidine nucleobase catabolic process"/>
    <property type="evidence" value="ECO:0007669"/>
    <property type="project" value="TreeGrafter"/>
</dbReference>
<dbReference type="Gene3D" id="2.30.110.10">
    <property type="entry name" value="Electron Transport, Fmn-binding Protein, Chain A"/>
    <property type="match status" value="1"/>
</dbReference>
<feature type="region of interest" description="Disordered" evidence="2">
    <location>
        <begin position="1"/>
        <end position="37"/>
    </location>
</feature>
<dbReference type="PANTHER" id="PTHR30466">
    <property type="entry name" value="FLAVIN REDUCTASE"/>
    <property type="match status" value="1"/>
</dbReference>
<reference evidence="4 5" key="1">
    <citation type="submission" date="2020-08" db="EMBL/GenBank/DDBJ databases">
        <title>Sequencing the genomes of 1000 actinobacteria strains.</title>
        <authorList>
            <person name="Klenk H.-P."/>
        </authorList>
    </citation>
    <scope>NUCLEOTIDE SEQUENCE [LARGE SCALE GENOMIC DNA]</scope>
    <source>
        <strain evidence="4 5">DSM 44551</strain>
    </source>
</reference>
<keyword evidence="1" id="KW-0560">Oxidoreductase</keyword>
<feature type="domain" description="Flavin reductase like" evidence="3">
    <location>
        <begin position="48"/>
        <end position="209"/>
    </location>
</feature>
<organism evidence="4 5">
    <name type="scientific">Nocardiopsis composta</name>
    <dbReference type="NCBI Taxonomy" id="157465"/>
    <lineage>
        <taxon>Bacteria</taxon>
        <taxon>Bacillati</taxon>
        <taxon>Actinomycetota</taxon>
        <taxon>Actinomycetes</taxon>
        <taxon>Streptosporangiales</taxon>
        <taxon>Nocardiopsidaceae</taxon>
        <taxon>Nocardiopsis</taxon>
    </lineage>
</organism>
<keyword evidence="5" id="KW-1185">Reference proteome</keyword>
<evidence type="ECO:0000256" key="1">
    <source>
        <dbReference type="ARBA" id="ARBA00023002"/>
    </source>
</evidence>
<dbReference type="GO" id="GO:0042602">
    <property type="term" value="F:riboflavin reductase (NADPH) activity"/>
    <property type="evidence" value="ECO:0007669"/>
    <property type="project" value="TreeGrafter"/>
</dbReference>
<dbReference type="GO" id="GO:0010181">
    <property type="term" value="F:FMN binding"/>
    <property type="evidence" value="ECO:0007669"/>
    <property type="project" value="InterPro"/>
</dbReference>
<dbReference type="RefSeq" id="WP_184399092.1">
    <property type="nucleotide sequence ID" value="NZ_BAAAJD010000089.1"/>
</dbReference>
<dbReference type="Pfam" id="PF01613">
    <property type="entry name" value="Flavin_Reduct"/>
    <property type="match status" value="1"/>
</dbReference>
<protein>
    <submittedName>
        <fullName evidence="4">Flavin reductase (DIM6/NTAB) family NADH-FMN oxidoreductase RutF</fullName>
    </submittedName>
</protein>
<dbReference type="SUPFAM" id="SSF50475">
    <property type="entry name" value="FMN-binding split barrel"/>
    <property type="match status" value="1"/>
</dbReference>
<dbReference type="InterPro" id="IPR050268">
    <property type="entry name" value="NADH-dep_flavin_reductase"/>
</dbReference>
<dbReference type="InterPro" id="IPR002563">
    <property type="entry name" value="Flavin_Rdtase-like_dom"/>
</dbReference>
<dbReference type="InterPro" id="IPR012349">
    <property type="entry name" value="Split_barrel_FMN-bd"/>
</dbReference>
<accession>A0A7W8VH81</accession>
<proteinExistence type="predicted"/>
<dbReference type="AlphaFoldDB" id="A0A7W8VH81"/>
<comment type="caution">
    <text evidence="4">The sequence shown here is derived from an EMBL/GenBank/DDBJ whole genome shotgun (WGS) entry which is preliminary data.</text>
</comment>
<dbReference type="PANTHER" id="PTHR30466:SF1">
    <property type="entry name" value="FMN REDUCTASE (NADH) RUTF"/>
    <property type="match status" value="1"/>
</dbReference>
<dbReference type="SMART" id="SM00903">
    <property type="entry name" value="Flavin_Reduct"/>
    <property type="match status" value="1"/>
</dbReference>
<evidence type="ECO:0000313" key="5">
    <source>
        <dbReference type="Proteomes" id="UP000572635"/>
    </source>
</evidence>
<name>A0A7W8VH81_9ACTN</name>
<dbReference type="EMBL" id="JACHDB010000002">
    <property type="protein sequence ID" value="MBB5435910.1"/>
    <property type="molecule type" value="Genomic_DNA"/>
</dbReference>
<gene>
    <name evidence="4" type="ORF">HDA36_006058</name>
</gene>
<evidence type="ECO:0000259" key="3">
    <source>
        <dbReference type="SMART" id="SM00903"/>
    </source>
</evidence>
<sequence>MRTPPSGPAAQAGGEPRSRQQRGGPGERPPGEARAGADVGAARFREVMARHPAGVVVVTAAPDQGPVGLTATSFTSVSLEPPLVSFYIDGRASSWPGIRDAQAFAVNLLAEDQHEVAARFAARGVDRFAPPTRWWHGPAGVPLLHGAAGHVVCRRHDVFAVGDHWLVVGRVAATAVAGEQHALGVQRAPDAAPGSAPAPLLYHRGRYGSFTARED</sequence>
<dbReference type="Proteomes" id="UP000572635">
    <property type="component" value="Unassembled WGS sequence"/>
</dbReference>
<evidence type="ECO:0000313" key="4">
    <source>
        <dbReference type="EMBL" id="MBB5435910.1"/>
    </source>
</evidence>